<dbReference type="AlphaFoldDB" id="A0A330LT07"/>
<evidence type="ECO:0000313" key="1">
    <source>
        <dbReference type="EMBL" id="SQD79111.1"/>
    </source>
</evidence>
<protein>
    <submittedName>
        <fullName evidence="1">Uncharacterized protein</fullName>
    </submittedName>
</protein>
<dbReference type="RefSeq" id="WP_197713383.1">
    <property type="nucleotide sequence ID" value="NZ_LS483250.1"/>
</dbReference>
<keyword evidence="2" id="KW-1185">Reference proteome</keyword>
<dbReference type="Proteomes" id="UP000250163">
    <property type="component" value="Chromosome MORIYA"/>
</dbReference>
<dbReference type="KEGG" id="mya:MORIYA_2635"/>
<dbReference type="EMBL" id="LS483250">
    <property type="protein sequence ID" value="SQD79111.1"/>
    <property type="molecule type" value="Genomic_DNA"/>
</dbReference>
<name>A0A330LT07_9GAMM</name>
<organism evidence="1 2">
    <name type="scientific">Moritella yayanosii</name>
    <dbReference type="NCBI Taxonomy" id="69539"/>
    <lineage>
        <taxon>Bacteria</taxon>
        <taxon>Pseudomonadati</taxon>
        <taxon>Pseudomonadota</taxon>
        <taxon>Gammaproteobacteria</taxon>
        <taxon>Alteromonadales</taxon>
        <taxon>Moritellaceae</taxon>
        <taxon>Moritella</taxon>
    </lineage>
</organism>
<proteinExistence type="predicted"/>
<evidence type="ECO:0000313" key="2">
    <source>
        <dbReference type="Proteomes" id="UP000250163"/>
    </source>
</evidence>
<gene>
    <name evidence="1" type="ORF">MORIYA_2635</name>
</gene>
<sequence>MSSLASNFNYNDDRDDLAKWSTRQGKAGIEKYWIKKNQQSIDGFETEIAKRTGIDINA</sequence>
<accession>A0A330LT07</accession>
<reference evidence="2" key="1">
    <citation type="submission" date="2018-05" db="EMBL/GenBank/DDBJ databases">
        <authorList>
            <person name="Cea G.-C."/>
            <person name="William W."/>
        </authorList>
    </citation>
    <scope>NUCLEOTIDE SEQUENCE [LARGE SCALE GENOMIC DNA]</scope>
    <source>
        <strain evidence="2">DB21MT 5</strain>
    </source>
</reference>